<evidence type="ECO:0000256" key="3">
    <source>
        <dbReference type="ARBA" id="ARBA00012652"/>
    </source>
</evidence>
<dbReference type="GO" id="GO:0005975">
    <property type="term" value="P:carbohydrate metabolic process"/>
    <property type="evidence" value="ECO:0007669"/>
    <property type="project" value="InterPro"/>
</dbReference>
<feature type="domain" description="SLH" evidence="6">
    <location>
        <begin position="1888"/>
        <end position="1955"/>
    </location>
</feature>
<dbReference type="InterPro" id="IPR013378">
    <property type="entry name" value="InlB-like_B-rpt"/>
</dbReference>
<dbReference type="InterPro" id="IPR008928">
    <property type="entry name" value="6-hairpin_glycosidase_sf"/>
</dbReference>
<evidence type="ECO:0000256" key="2">
    <source>
        <dbReference type="ARBA" id="ARBA00004196"/>
    </source>
</evidence>
<dbReference type="Pfam" id="PF05592">
    <property type="entry name" value="Bac_rhamnosid"/>
    <property type="match status" value="1"/>
</dbReference>
<dbReference type="InterPro" id="IPR042229">
    <property type="entry name" value="Listeria/Bacterioides_rpt_sf"/>
</dbReference>
<gene>
    <name evidence="7" type="ORF">G7068_04030</name>
</gene>
<dbReference type="EC" id="3.2.1.40" evidence="3"/>
<dbReference type="Proteomes" id="UP000502677">
    <property type="component" value="Chromosome"/>
</dbReference>
<dbReference type="KEGG" id="lvi:G7068_04030"/>
<dbReference type="InterPro" id="IPR013783">
    <property type="entry name" value="Ig-like_fold"/>
</dbReference>
<dbReference type="Gene3D" id="2.60.40.4270">
    <property type="entry name" value="Listeria-Bacteroides repeat domain"/>
    <property type="match status" value="1"/>
</dbReference>
<dbReference type="SUPFAM" id="SSF48208">
    <property type="entry name" value="Six-hairpin glycosidases"/>
    <property type="match status" value="1"/>
</dbReference>
<dbReference type="NCBIfam" id="NF047446">
    <property type="entry name" value="barrel_OmpL47"/>
    <property type="match status" value="2"/>
</dbReference>
<organism evidence="7 8">
    <name type="scientific">Leucobacter viscericola</name>
    <dbReference type="NCBI Taxonomy" id="2714935"/>
    <lineage>
        <taxon>Bacteria</taxon>
        <taxon>Bacillati</taxon>
        <taxon>Actinomycetota</taxon>
        <taxon>Actinomycetes</taxon>
        <taxon>Micrococcales</taxon>
        <taxon>Microbacteriaceae</taxon>
        <taxon>Leucobacter</taxon>
    </lineage>
</organism>
<dbReference type="Gene3D" id="1.50.10.10">
    <property type="match status" value="1"/>
</dbReference>
<feature type="chain" id="PRO_5026215140" description="alpha-L-rhamnosidase" evidence="5">
    <location>
        <begin position="31"/>
        <end position="2015"/>
    </location>
</feature>
<dbReference type="Gene3D" id="2.60.120.260">
    <property type="entry name" value="Galactose-binding domain-like"/>
    <property type="match status" value="2"/>
</dbReference>
<dbReference type="Pfam" id="PF25788">
    <property type="entry name" value="Ig_Rha78A_N"/>
    <property type="match status" value="1"/>
</dbReference>
<dbReference type="RefSeq" id="WP_166289263.1">
    <property type="nucleotide sequence ID" value="NZ_CP049863.1"/>
</dbReference>
<dbReference type="InterPro" id="IPR035396">
    <property type="entry name" value="Bac_rhamnosid6H"/>
</dbReference>
<dbReference type="InterPro" id="IPR058094">
    <property type="entry name" value="Ig-like_OmpL47-like"/>
</dbReference>
<dbReference type="Gene3D" id="2.60.40.10">
    <property type="entry name" value="Immunoglobulins"/>
    <property type="match status" value="1"/>
</dbReference>
<dbReference type="NCBIfam" id="TIGR02543">
    <property type="entry name" value="List_Bact_rpt"/>
    <property type="match status" value="1"/>
</dbReference>
<dbReference type="Pfam" id="PF09479">
    <property type="entry name" value="Flg_new"/>
    <property type="match status" value="1"/>
</dbReference>
<dbReference type="InterPro" id="IPR035398">
    <property type="entry name" value="Bac_rhamnosid_C"/>
</dbReference>
<feature type="domain" description="SLH" evidence="6">
    <location>
        <begin position="1823"/>
        <end position="1887"/>
    </location>
</feature>
<evidence type="ECO:0000313" key="8">
    <source>
        <dbReference type="Proteomes" id="UP000502677"/>
    </source>
</evidence>
<sequence>MEKTTRDRWRAKRAAAVLLSIALVSTGNFAATAAASAAPPATMSAVGLQANARTKPLGIAVEAPTLSWKSEAEGRGVVQSAYEVRVGTSSGSDDMWSTGKVMSDDQLNVVYGGSALQSQTRYYWQVRLWDGNDQQGEWSKTSWFETGLKTSDWKADWIGKSGSGEVDKWADYTADIDFDIDRLAIGTFFRAASTSNAYMWQISTADGSGIPKFRPHKRVNNTYTLLDNKPIPGITSDELLTGTHRLSVTVDGNTITTKLDNTKIDERTDASFAKGFIGFRQDYANNIDESADIKAVKVTAKNGDVLLDTDFSNGNPFNGGTITPAGLRVGNRSDVLFVSKDANKPLMRTEFNTESGKTVASARAYASAHGVYELQLNGSPVGDQKLAPGSTDYTKRIQYQTYDVTDQIKDGANAFGAELGAGWWAGKNGMWGPGTFGQDVGLIAQLRIDYTDGSHQTVKTDDSWKSHFGPYAAADNIDGEHYDANAEQNGWDRSGYDDGAWSPVVIGASDTAKLVAQPDEPVRVTQELPVQKRTDSPGVENGYIYDLGQNMVGVARMKIQGKAGDTVKIRYAEELYSDGRFYVGNLRAAKVTDYYTFKSDGVVEYTPKFTQHGFRYIEISGAVSAPAAEDVTGVVWGSDLASTGSLDTSDAMLNQLASNISWGQRGNFLSIPTDTPARDERLGWTGDINVFAPTASYLRDTRAFLQKWMGDLTDSARPNGDLPGIAPSVPGVDLGTGVGWSDSGITVPYAVWHAQGSDTIIKQNYELMKKYLELVKSGAGDDLIDTERGNWNDWLNLDDNTGTAVLSTAYYAEDARMLSEMAAAIGEDADAAAYAQLSKDVRAAFTAQLIAPDGTVQGGSQTAYAMALGMDLVTDPELRVKVGQKYIEKLAKSDNHLTTGFLGTPWLLPALSSIGRNDIAYTVLSKKDYPSWGYEIENGATTMWERWNSIKPDGSFGDEGMNSFNHYAYGAVGDWMYRNIGGISPIEPGYHSFKVAPSLGGGLTHGSGKYESVYGTIASDWKLDGGNLALDVTVPVNTTAQVVVPAQHQIAVVEGGKALSEVDGVSGIKAADGSVTFTIGSGKYKFVVDPDLATFGGVLDALKNVEDRAGELAQKGDLSAADRGHIADEIGAAKDAVQEALEAVRSDNCEAAQAGLAKGAKRVTELRSWLDESSVDGPVKRDLKTRLDAAESQFGSAMASVLKLKVVLPPATTAARPGASVDGALEIVHNGSVELTNLQATVSVVGWKADPVKLKFDKLAGGDQAQLPFTTSVPQHQNPANYPARVKFSFTTPEGTFTLNNETAWVQVDSAVQIGDVTASANLDDGQATAAVTIVNDGTSSVSGQVVLTPTGGPVAAPASERITIPAAESRVVEVPMLAGLEGISGDAPLSVSFVDRGVSLAKKDAALTIGMAAPGAMDLPGQLDHVDFGNTVSETAHAVQAAAASGTAPNEAGLTRRYANTNNPGSWFSAEYTVEAGKPFLLRTLETYDGAHTKKYNIWVDGVLVRKVEIPRSEGGQGTKAHQVLIDDPSVLQNTGKVRIKFEYPSDASGFWDPSIADSWVLPVQADTTPPLVAATVDSAVPGDNGWFRGDSSVTLSATDDRAGTPAVQFGGAQGWEDYTAPIPVTGEGQHELSYRANDVAGNSSGEQKVQVWIDSTAPVSSVKTIRGSEAANLNIASVSFSATDELSGVAAVRYRVDGGQWQLAGADAVPVVGYGSHLVEYFAADVAGNTEALRSTEIELTAPSQKFTVSFDSAGGSAVASVPNVASGSKVSRPSDPKRKGYVFAGWFVGSKAYDFSAPVTANLKLTAKWEKDNSGTTPRDKPVFKDVPKQQQFYTEIDWMHQMKYTTGFKRSDGLYYEPKQELTREAMAAFMYRLKGSPAVKLPAASPFADVKPSDKFYREIVWMYQQKLAKGTKQATGKPLYGPKQALTREAMAAFMYRFEGSPKFTAPKQSPFADMKPGSDFYTEISWMQASKLTTGFKQGSVRNYEPKRALSREAMAAFIYRLETQYRK</sequence>
<dbReference type="Pfam" id="PF17390">
    <property type="entry name" value="Bac_rhamnosid_C"/>
    <property type="match status" value="1"/>
</dbReference>
<protein>
    <recommendedName>
        <fullName evidence="3">alpha-L-rhamnosidase</fullName>
        <ecNumber evidence="3">3.2.1.40</ecNumber>
    </recommendedName>
</protein>
<accession>A0A6G7XCY5</accession>
<dbReference type="Pfam" id="PF17389">
    <property type="entry name" value="Bac_rhamnosid6H"/>
    <property type="match status" value="1"/>
</dbReference>
<dbReference type="InterPro" id="IPR013737">
    <property type="entry name" value="Bac_rhamnosid_N"/>
</dbReference>
<name>A0A6G7XCY5_9MICO</name>
<dbReference type="Pfam" id="PF08531">
    <property type="entry name" value="Bac_rhamnosid_N"/>
    <property type="match status" value="1"/>
</dbReference>
<evidence type="ECO:0000313" key="7">
    <source>
        <dbReference type="EMBL" id="QIK62470.1"/>
    </source>
</evidence>
<dbReference type="GO" id="GO:0030596">
    <property type="term" value="F:alpha-L-rhamnosidase activity"/>
    <property type="evidence" value="ECO:0007669"/>
    <property type="project" value="UniProtKB-EC"/>
</dbReference>
<dbReference type="Gene3D" id="2.60.420.10">
    <property type="entry name" value="Maltose phosphorylase, domain 3"/>
    <property type="match status" value="1"/>
</dbReference>
<feature type="signal peptide" evidence="5">
    <location>
        <begin position="1"/>
        <end position="30"/>
    </location>
</feature>
<dbReference type="PANTHER" id="PTHR33307:SF6">
    <property type="entry name" value="ALPHA-RHAMNOSIDASE (EUROFUNG)-RELATED"/>
    <property type="match status" value="1"/>
</dbReference>
<dbReference type="PROSITE" id="PS51272">
    <property type="entry name" value="SLH"/>
    <property type="match status" value="2"/>
</dbReference>
<evidence type="ECO:0000256" key="1">
    <source>
        <dbReference type="ARBA" id="ARBA00001445"/>
    </source>
</evidence>
<dbReference type="EMBL" id="CP049863">
    <property type="protein sequence ID" value="QIK62470.1"/>
    <property type="molecule type" value="Genomic_DNA"/>
</dbReference>
<dbReference type="GO" id="GO:0030313">
    <property type="term" value="C:cell envelope"/>
    <property type="evidence" value="ECO:0007669"/>
    <property type="project" value="UniProtKB-SubCell"/>
</dbReference>
<dbReference type="PANTHER" id="PTHR33307">
    <property type="entry name" value="ALPHA-RHAMNOSIDASE (EUROFUNG)"/>
    <property type="match status" value="1"/>
</dbReference>
<reference evidence="7 8" key="1">
    <citation type="submission" date="2020-03" db="EMBL/GenBank/DDBJ databases">
        <title>Leucobacter sp. nov., isolated from beetles.</title>
        <authorList>
            <person name="Hyun D.-W."/>
            <person name="Bae J.-W."/>
        </authorList>
    </citation>
    <scope>NUCLEOTIDE SEQUENCE [LARGE SCALE GENOMIC DNA]</scope>
    <source>
        <strain evidence="7 8">HDW9C</strain>
    </source>
</reference>
<comment type="subcellular location">
    <subcellularLocation>
        <location evidence="2">Cell envelope</location>
    </subcellularLocation>
</comment>
<dbReference type="InterPro" id="IPR016007">
    <property type="entry name" value="Alpha_rhamnosid"/>
</dbReference>
<evidence type="ECO:0000256" key="4">
    <source>
        <dbReference type="ARBA" id="ARBA00022801"/>
    </source>
</evidence>
<evidence type="ECO:0000256" key="5">
    <source>
        <dbReference type="SAM" id="SignalP"/>
    </source>
</evidence>
<keyword evidence="5" id="KW-0732">Signal</keyword>
<dbReference type="InterPro" id="IPR012341">
    <property type="entry name" value="6hp_glycosidase-like_sf"/>
</dbReference>
<evidence type="ECO:0000259" key="6">
    <source>
        <dbReference type="PROSITE" id="PS51272"/>
    </source>
</evidence>
<keyword evidence="4 7" id="KW-0378">Hydrolase</keyword>
<comment type="catalytic activity">
    <reaction evidence="1">
        <text>Hydrolysis of terminal non-reducing alpha-L-rhamnose residues in alpha-L-rhamnosides.</text>
        <dbReference type="EC" id="3.2.1.40"/>
    </reaction>
</comment>
<proteinExistence type="predicted"/>
<dbReference type="InterPro" id="IPR001119">
    <property type="entry name" value="SLH_dom"/>
</dbReference>
<dbReference type="InterPro" id="IPR008902">
    <property type="entry name" value="Rhamnosid_concanavalin"/>
</dbReference>
<keyword evidence="8" id="KW-1185">Reference proteome</keyword>